<protein>
    <recommendedName>
        <fullName evidence="3">HNH endonuclease</fullName>
    </recommendedName>
</protein>
<evidence type="ECO:0000313" key="1">
    <source>
        <dbReference type="EMBL" id="THV27918.1"/>
    </source>
</evidence>
<dbReference type="RefSeq" id="WP_136530151.1">
    <property type="nucleotide sequence ID" value="NZ_STGX01000009.1"/>
</dbReference>
<evidence type="ECO:0000313" key="2">
    <source>
        <dbReference type="Proteomes" id="UP000305792"/>
    </source>
</evidence>
<comment type="caution">
    <text evidence="1">The sequence shown here is derived from an EMBL/GenBank/DDBJ whole genome shotgun (WGS) entry which is preliminary data.</text>
</comment>
<dbReference type="AlphaFoldDB" id="A0A4S8PC69"/>
<evidence type="ECO:0008006" key="3">
    <source>
        <dbReference type="Google" id="ProtNLM"/>
    </source>
</evidence>
<keyword evidence="2" id="KW-1185">Reference proteome</keyword>
<dbReference type="Proteomes" id="UP000305792">
    <property type="component" value="Unassembled WGS sequence"/>
</dbReference>
<gene>
    <name evidence="1" type="ORF">E9998_13075</name>
</gene>
<dbReference type="EMBL" id="STGX01000009">
    <property type="protein sequence ID" value="THV27918.1"/>
    <property type="molecule type" value="Genomic_DNA"/>
</dbReference>
<reference evidence="1 2" key="1">
    <citation type="journal article" date="2018" name="Int. J. Syst. Evol. Microbiol.">
        <title>Glycomyces paridis sp. nov., isolated from the medicinal plant Paris polyphylla.</title>
        <authorList>
            <person name="Fang X.M."/>
            <person name="Bai J.L."/>
            <person name="Su J."/>
            <person name="Zhao L.L."/>
            <person name="Liu H.Y."/>
            <person name="Ma B.P."/>
            <person name="Zhang Y.Q."/>
            <person name="Yu L.Y."/>
        </authorList>
    </citation>
    <scope>NUCLEOTIDE SEQUENCE [LARGE SCALE GENOMIC DNA]</scope>
    <source>
        <strain evidence="1 2">CPCC 204357</strain>
    </source>
</reference>
<sequence>MSAPKPTRRVPAALAYAIRDRDDSRCVGCGDRVDGDLYQTWAIGRRIPSAPRGTPATDPRIVLPSNLILLCGYNAGCHRAIVAHPNEARARGLRLWRSQNPLTVPVLAWTGAARGAVTLASHVTPFYVDNAGIRAVVDRRPNPLATAGRRA</sequence>
<dbReference type="OrthoDB" id="5380073at2"/>
<name>A0A4S8PC69_9ACTN</name>
<accession>A0A4S8PC69</accession>
<organism evidence="1 2">
    <name type="scientific">Glycomyces paridis</name>
    <dbReference type="NCBI Taxonomy" id="2126555"/>
    <lineage>
        <taxon>Bacteria</taxon>
        <taxon>Bacillati</taxon>
        <taxon>Actinomycetota</taxon>
        <taxon>Actinomycetes</taxon>
        <taxon>Glycomycetales</taxon>
        <taxon>Glycomycetaceae</taxon>
        <taxon>Glycomyces</taxon>
    </lineage>
</organism>
<proteinExistence type="predicted"/>